<feature type="non-terminal residue" evidence="4">
    <location>
        <position position="492"/>
    </location>
</feature>
<dbReference type="PANTHER" id="PTHR33678:SF1">
    <property type="entry name" value="BLL1576 PROTEIN"/>
    <property type="match status" value="1"/>
</dbReference>
<dbReference type="AlphaFoldDB" id="A0A1A5YWP0"/>
<keyword evidence="5" id="KW-1185">Reference proteome</keyword>
<reference evidence="4 5" key="1">
    <citation type="submission" date="2016-05" db="EMBL/GenBank/DDBJ databases">
        <title>Paenibacillus oryzae. sp. nov., isolated from the rice root.</title>
        <authorList>
            <person name="Zhang J."/>
            <person name="Zhang X."/>
        </authorList>
    </citation>
    <scope>NUCLEOTIDE SEQUENCE [LARGE SCALE GENOMIC DNA]</scope>
    <source>
        <strain evidence="4 5">1DrF-4</strain>
    </source>
</reference>
<protein>
    <submittedName>
        <fullName evidence="4">Uncharacterized protein</fullName>
    </submittedName>
</protein>
<dbReference type="Pfam" id="PF20042">
    <property type="entry name" value="DUF6444"/>
    <property type="match status" value="1"/>
</dbReference>
<evidence type="ECO:0000259" key="2">
    <source>
        <dbReference type="Pfam" id="PF03050"/>
    </source>
</evidence>
<feature type="region of interest" description="Disordered" evidence="1">
    <location>
        <begin position="53"/>
        <end position="95"/>
    </location>
</feature>
<organism evidence="4 5">
    <name type="scientific">Paenibacillus oryzae</name>
    <dbReference type="NCBI Taxonomy" id="1844972"/>
    <lineage>
        <taxon>Bacteria</taxon>
        <taxon>Bacillati</taxon>
        <taxon>Bacillota</taxon>
        <taxon>Bacilli</taxon>
        <taxon>Bacillales</taxon>
        <taxon>Paenibacillaceae</taxon>
        <taxon>Paenibacillus</taxon>
    </lineage>
</organism>
<feature type="compositionally biased region" description="Low complexity" evidence="1">
    <location>
        <begin position="58"/>
        <end position="69"/>
    </location>
</feature>
<evidence type="ECO:0000259" key="3">
    <source>
        <dbReference type="Pfam" id="PF20042"/>
    </source>
</evidence>
<feature type="domain" description="DUF6444" evidence="3">
    <location>
        <begin position="31"/>
        <end position="96"/>
    </location>
</feature>
<accession>A0A1A5YWP0</accession>
<sequence length="492" mass="55197">MEMELTPEQILQICKGDQEIASIVQLIYDQQNARCKQLEARVLELEAEVHDLKRQLGQNSQNSSKPPSSDGLRKPPVNLRQPGGKKGAPKGHAGHTLHQVAQPNHVVDLSVGSCCPYCSSAWSDAPATGYEKRQVFDLPAPEVVVTEYRAEKRLCACCRRISQAPFPSEVKAPVQYGHGFAAWTVYLSARHMIPLQRIQEIFADLTHHSLSEATLLSFQRSMHTKLKPLEDFIAKQIASSAVLNADETGFRVEGKTRWLHTHSTPEWTLLHLHSKRGFLAFSEVGILPHFRGTVVHDCHTSYFNVKYTFIHALCGVHLMRECIGIIQNDRQRWAAHMLRLLRVSWHRVGEAHAKGLALTKGEIERIESLYDRILELGATVWNQGKVRPKVGVKGRKPKSPGANLGERFLNHKTAILRFLHDAQVPFDNNLAERDLRMSKVKQKVSGSMRTKEGARQFARAQGVISTLRKQGLGILQSLIQVGKNSFSFAVVP</sequence>
<dbReference type="InterPro" id="IPR004291">
    <property type="entry name" value="Transposase_IS66_central"/>
</dbReference>
<dbReference type="OrthoDB" id="61007at2"/>
<feature type="domain" description="Transposase IS66 central" evidence="2">
    <location>
        <begin position="175"/>
        <end position="455"/>
    </location>
</feature>
<dbReference type="PANTHER" id="PTHR33678">
    <property type="entry name" value="BLL1576 PROTEIN"/>
    <property type="match status" value="1"/>
</dbReference>
<evidence type="ECO:0000256" key="1">
    <source>
        <dbReference type="SAM" id="MobiDB-lite"/>
    </source>
</evidence>
<dbReference type="Proteomes" id="UP000092024">
    <property type="component" value="Unassembled WGS sequence"/>
</dbReference>
<dbReference type="STRING" id="1844972.A7K91_21980"/>
<dbReference type="NCBIfam" id="NF033517">
    <property type="entry name" value="transpos_IS66"/>
    <property type="match status" value="1"/>
</dbReference>
<evidence type="ECO:0000313" key="4">
    <source>
        <dbReference type="EMBL" id="OBR69830.1"/>
    </source>
</evidence>
<dbReference type="InterPro" id="IPR052344">
    <property type="entry name" value="Transposase-related"/>
</dbReference>
<dbReference type="Pfam" id="PF03050">
    <property type="entry name" value="DDE_Tnp_IS66"/>
    <property type="match status" value="1"/>
</dbReference>
<gene>
    <name evidence="4" type="ORF">A7K91_21980</name>
</gene>
<dbReference type="InterPro" id="IPR045618">
    <property type="entry name" value="DUF6444"/>
</dbReference>
<evidence type="ECO:0000313" key="5">
    <source>
        <dbReference type="Proteomes" id="UP000092024"/>
    </source>
</evidence>
<comment type="caution">
    <text evidence="4">The sequence shown here is derived from an EMBL/GenBank/DDBJ whole genome shotgun (WGS) entry which is preliminary data.</text>
</comment>
<dbReference type="EMBL" id="LYPA01000009">
    <property type="protein sequence ID" value="OBR69830.1"/>
    <property type="molecule type" value="Genomic_DNA"/>
</dbReference>
<proteinExistence type="predicted"/>
<name>A0A1A5YWP0_9BACL</name>